<dbReference type="EMBL" id="CAJOBA010038577">
    <property type="protein sequence ID" value="CAF4063161.1"/>
    <property type="molecule type" value="Genomic_DNA"/>
</dbReference>
<accession>A0A8S2PS98</accession>
<dbReference type="AlphaFoldDB" id="A0A8S2PS98"/>
<organism evidence="2 3">
    <name type="scientific">Didymodactylos carnosus</name>
    <dbReference type="NCBI Taxonomy" id="1234261"/>
    <lineage>
        <taxon>Eukaryota</taxon>
        <taxon>Metazoa</taxon>
        <taxon>Spiralia</taxon>
        <taxon>Gnathifera</taxon>
        <taxon>Rotifera</taxon>
        <taxon>Eurotatoria</taxon>
        <taxon>Bdelloidea</taxon>
        <taxon>Philodinida</taxon>
        <taxon>Philodinidae</taxon>
        <taxon>Didymodactylos</taxon>
    </lineage>
</organism>
<dbReference type="Proteomes" id="UP000677228">
    <property type="component" value="Unassembled WGS sequence"/>
</dbReference>
<evidence type="ECO:0000313" key="3">
    <source>
        <dbReference type="Proteomes" id="UP000682733"/>
    </source>
</evidence>
<evidence type="ECO:0000313" key="1">
    <source>
        <dbReference type="EMBL" id="CAF1256137.1"/>
    </source>
</evidence>
<dbReference type="InterPro" id="IPR036890">
    <property type="entry name" value="HATPase_C_sf"/>
</dbReference>
<proteinExistence type="predicted"/>
<reference evidence="2" key="1">
    <citation type="submission" date="2021-02" db="EMBL/GenBank/DDBJ databases">
        <authorList>
            <person name="Nowell W R."/>
        </authorList>
    </citation>
    <scope>NUCLEOTIDE SEQUENCE</scope>
</reference>
<feature type="non-terminal residue" evidence="2">
    <location>
        <position position="1"/>
    </location>
</feature>
<protein>
    <submittedName>
        <fullName evidence="2">Uncharacterized protein</fullName>
    </submittedName>
</protein>
<comment type="caution">
    <text evidence="2">The sequence shown here is derived from an EMBL/GenBank/DDBJ whole genome shotgun (WGS) entry which is preliminary data.</text>
</comment>
<dbReference type="Gene3D" id="3.30.565.10">
    <property type="entry name" value="Histidine kinase-like ATPase, C-terminal domain"/>
    <property type="match status" value="1"/>
</dbReference>
<dbReference type="SUPFAM" id="SSF55874">
    <property type="entry name" value="ATPase domain of HSP90 chaperone/DNA topoisomerase II/histidine kinase"/>
    <property type="match status" value="1"/>
</dbReference>
<sequence>TSTKGKHKLGYCGHKGIGFKSVFMISATPEIHSKSYHICFDTVTQGRIGYIKPVWMSEYSPLSADWNTCIRLNVREDRQGPELISNFDDIQSRLLLFLHRLKQIEIKFDEKGEERVYTRYDHLNGDIIELKDSSSSLSQYWLVVKLIAQVPKELQAKLRDIKTAVDSTIIAYAFPLSPLQESKTTLPPYQPLFAYLPLRSYGFRFILQADFEIPSSRQDICQNNLWNDWLIQKQMIHLLPKAYEKFQRLPELLQDTPLSKFNSIQTLKYFLKLIPKKGEYDIYFHRMMEQSIEILMGIIKFPVKKGDSIDWMPPSKCVYIKDQFIRKILTQEMLSKYFDRYYLHDQLMDIEESKLLKFGVTKLTFGEIIKFIQILCKEQEHTTKKSLEQICQWLLCLDYSLQQMDSYDEDEEDELIDLSDLPSMETLKSMKIFPLMNQSHLVSINDYVTTPIFFPLPKQLYSNHLKILLQDLPTLDEQLFTLIEQDHPQRLDNIKRLLRNLGILENRKIHDIYNQHILPVLSNEKELWRQKSDVTLISYLLCIFEYVYDPLDNPDKLDMKQFQSIAQVKTTTNNENKFENPLKNIIHLTTLYGCKHSLEELPKSREYFTFIHEDYAKEYKQDLRYNSKWLQFLKELGIHEFLKVEQVDFRASKQKNRYWLNLHSGYVSTSTHIFCTMNEMVDDDMKWS</sequence>
<dbReference type="PANTHER" id="PTHR32387">
    <property type="entry name" value="WU:FJ29H11"/>
    <property type="match status" value="1"/>
</dbReference>
<evidence type="ECO:0000313" key="2">
    <source>
        <dbReference type="EMBL" id="CAF4063161.1"/>
    </source>
</evidence>
<dbReference type="InterPro" id="IPR052957">
    <property type="entry name" value="Auxin_embryo_med"/>
</dbReference>
<dbReference type="PANTHER" id="PTHR32387:SF0">
    <property type="entry name" value="PROTEIN NO VEIN"/>
    <property type="match status" value="1"/>
</dbReference>
<dbReference type="EMBL" id="CAJNOK010017021">
    <property type="protein sequence ID" value="CAF1256137.1"/>
    <property type="molecule type" value="Genomic_DNA"/>
</dbReference>
<name>A0A8S2PS98_9BILA</name>
<dbReference type="Proteomes" id="UP000682733">
    <property type="component" value="Unassembled WGS sequence"/>
</dbReference>
<gene>
    <name evidence="1" type="ORF">OVA965_LOCUS26504</name>
    <name evidence="2" type="ORF">TMI583_LOCUS27246</name>
</gene>